<dbReference type="SUPFAM" id="SSF160964">
    <property type="entry name" value="MalF N-terminal region-like"/>
    <property type="match status" value="1"/>
</dbReference>
<dbReference type="PANTHER" id="PTHR30193:SF1">
    <property type="entry name" value="ABC TRANSPORTER PERMEASE PROTEIN YESP-RELATED"/>
    <property type="match status" value="1"/>
</dbReference>
<dbReference type="PROSITE" id="PS50928">
    <property type="entry name" value="ABC_TM1"/>
    <property type="match status" value="1"/>
</dbReference>
<dbReference type="InterPro" id="IPR035906">
    <property type="entry name" value="MetI-like_sf"/>
</dbReference>
<keyword evidence="6 7" id="KW-0472">Membrane</keyword>
<evidence type="ECO:0000313" key="9">
    <source>
        <dbReference type="EMBL" id="TCC49177.1"/>
    </source>
</evidence>
<name>A0A4R0JRS9_9ACTN</name>
<accession>A0A4R0JRS9</accession>
<dbReference type="EMBL" id="SJKD01000004">
    <property type="protein sequence ID" value="TCC49177.1"/>
    <property type="molecule type" value="Genomic_DNA"/>
</dbReference>
<reference evidence="9 10" key="1">
    <citation type="submission" date="2019-02" db="EMBL/GenBank/DDBJ databases">
        <title>Kribbella capetownensis sp. nov. and Kribbella speibonae sp. nov., isolated from soil.</title>
        <authorList>
            <person name="Curtis S.M."/>
            <person name="Norton I."/>
            <person name="Everest G.J."/>
            <person name="Meyers P.R."/>
        </authorList>
    </citation>
    <scope>NUCLEOTIDE SEQUENCE [LARGE SCALE GENOMIC DNA]</scope>
    <source>
        <strain evidence="9 10">YM53</strain>
    </source>
</reference>
<evidence type="ECO:0000256" key="5">
    <source>
        <dbReference type="ARBA" id="ARBA00022989"/>
    </source>
</evidence>
<dbReference type="Gene3D" id="1.10.3720.10">
    <property type="entry name" value="MetI-like"/>
    <property type="match status" value="1"/>
</dbReference>
<evidence type="ECO:0000313" key="10">
    <source>
        <dbReference type="Proteomes" id="UP000293342"/>
    </source>
</evidence>
<keyword evidence="3" id="KW-1003">Cell membrane</keyword>
<evidence type="ECO:0000256" key="6">
    <source>
        <dbReference type="ARBA" id="ARBA00023136"/>
    </source>
</evidence>
<keyword evidence="4 7" id="KW-0812">Transmembrane</keyword>
<evidence type="ECO:0000256" key="4">
    <source>
        <dbReference type="ARBA" id="ARBA00022692"/>
    </source>
</evidence>
<feature type="transmembrane region" description="Helical" evidence="7">
    <location>
        <begin position="64"/>
        <end position="93"/>
    </location>
</feature>
<feature type="transmembrane region" description="Helical" evidence="7">
    <location>
        <begin position="265"/>
        <end position="289"/>
    </location>
</feature>
<comment type="subcellular location">
    <subcellularLocation>
        <location evidence="1 7">Cell membrane</location>
        <topology evidence="1 7">Multi-pass membrane protein</topology>
    </subcellularLocation>
</comment>
<keyword evidence="10" id="KW-1185">Reference proteome</keyword>
<sequence>MNKKGKSGKAGYLFLTPWIIGCVCLTLGPIIASLYFSFTDYSLLASPHWVGLKNYSDMFHDKRYWASVIVTVKYVFIGVPIKLGIALLIAILLKDGMRHMSVYRAIYYVPSLLGGSVAIAILWRQIFGDPGIFQSFLALFGIESQGWLTSPATSLNTLIVLEAWQFGSPMLIFLAGLRQMPQDLYDSAAVDGAGPLRKFWNVTFPLLTPILFFNLVLQMIGSFQAFTPSFIISSGTGGPVDSTLFYTLYLYIQGFGNLQMGYASAMAWVLLVVVGAITGLLFFTAKYWVFYGDSR</sequence>
<evidence type="ECO:0000256" key="3">
    <source>
        <dbReference type="ARBA" id="ARBA00022475"/>
    </source>
</evidence>
<feature type="transmembrane region" description="Helical" evidence="7">
    <location>
        <begin position="105"/>
        <end position="126"/>
    </location>
</feature>
<protein>
    <submittedName>
        <fullName evidence="9">Sugar ABC transporter permease</fullName>
    </submittedName>
</protein>
<evidence type="ECO:0000256" key="1">
    <source>
        <dbReference type="ARBA" id="ARBA00004651"/>
    </source>
</evidence>
<comment type="caution">
    <text evidence="9">The sequence shown here is derived from an EMBL/GenBank/DDBJ whole genome shotgun (WGS) entry which is preliminary data.</text>
</comment>
<evidence type="ECO:0000256" key="7">
    <source>
        <dbReference type="RuleBase" id="RU363032"/>
    </source>
</evidence>
<feature type="transmembrane region" description="Helical" evidence="7">
    <location>
        <begin position="12"/>
        <end position="38"/>
    </location>
</feature>
<dbReference type="GO" id="GO:0055085">
    <property type="term" value="P:transmembrane transport"/>
    <property type="evidence" value="ECO:0007669"/>
    <property type="project" value="InterPro"/>
</dbReference>
<evidence type="ECO:0000256" key="2">
    <source>
        <dbReference type="ARBA" id="ARBA00022448"/>
    </source>
</evidence>
<dbReference type="InterPro" id="IPR051393">
    <property type="entry name" value="ABC_transporter_permease"/>
</dbReference>
<proteinExistence type="inferred from homology"/>
<dbReference type="OrthoDB" id="4053402at2"/>
<feature type="transmembrane region" description="Helical" evidence="7">
    <location>
        <begin position="199"/>
        <end position="220"/>
    </location>
</feature>
<feature type="transmembrane region" description="Helical" evidence="7">
    <location>
        <begin position="158"/>
        <end position="178"/>
    </location>
</feature>
<dbReference type="GO" id="GO:0005886">
    <property type="term" value="C:plasma membrane"/>
    <property type="evidence" value="ECO:0007669"/>
    <property type="project" value="UniProtKB-SubCell"/>
</dbReference>
<dbReference type="PANTHER" id="PTHR30193">
    <property type="entry name" value="ABC TRANSPORTER PERMEASE PROTEIN"/>
    <property type="match status" value="1"/>
</dbReference>
<keyword evidence="2 7" id="KW-0813">Transport</keyword>
<dbReference type="InterPro" id="IPR000515">
    <property type="entry name" value="MetI-like"/>
</dbReference>
<comment type="similarity">
    <text evidence="7">Belongs to the binding-protein-dependent transport system permease family.</text>
</comment>
<evidence type="ECO:0000259" key="8">
    <source>
        <dbReference type="PROSITE" id="PS50928"/>
    </source>
</evidence>
<keyword evidence="5 7" id="KW-1133">Transmembrane helix</keyword>
<dbReference type="CDD" id="cd06261">
    <property type="entry name" value="TM_PBP2"/>
    <property type="match status" value="1"/>
</dbReference>
<dbReference type="Proteomes" id="UP000293342">
    <property type="component" value="Unassembled WGS sequence"/>
</dbReference>
<feature type="domain" description="ABC transmembrane type-1" evidence="8">
    <location>
        <begin position="68"/>
        <end position="281"/>
    </location>
</feature>
<organism evidence="9 10">
    <name type="scientific">Kribbella capetownensis</name>
    <dbReference type="NCBI Taxonomy" id="1572659"/>
    <lineage>
        <taxon>Bacteria</taxon>
        <taxon>Bacillati</taxon>
        <taxon>Actinomycetota</taxon>
        <taxon>Actinomycetes</taxon>
        <taxon>Propionibacteriales</taxon>
        <taxon>Kribbellaceae</taxon>
        <taxon>Kribbella</taxon>
    </lineage>
</organism>
<gene>
    <name evidence="9" type="ORF">E0H75_20905</name>
</gene>
<dbReference type="PROSITE" id="PS51257">
    <property type="entry name" value="PROKAR_LIPOPROTEIN"/>
    <property type="match status" value="1"/>
</dbReference>
<dbReference type="Pfam" id="PF00528">
    <property type="entry name" value="BPD_transp_1"/>
    <property type="match status" value="1"/>
</dbReference>
<dbReference type="SUPFAM" id="SSF161098">
    <property type="entry name" value="MetI-like"/>
    <property type="match status" value="1"/>
</dbReference>
<dbReference type="AlphaFoldDB" id="A0A4R0JRS9"/>